<evidence type="ECO:0000256" key="8">
    <source>
        <dbReference type="ARBA" id="ARBA00023242"/>
    </source>
</evidence>
<evidence type="ECO:0000259" key="11">
    <source>
        <dbReference type="PROSITE" id="PS51472"/>
    </source>
</evidence>
<feature type="region of interest" description="Disordered" evidence="10">
    <location>
        <begin position="149"/>
        <end position="168"/>
    </location>
</feature>
<dbReference type="InterPro" id="IPR017389">
    <property type="entry name" value="Nucleoporin_NUP53"/>
</dbReference>
<keyword evidence="3 9" id="KW-0813">Transport</keyword>
<keyword evidence="6 9" id="KW-0811">Translocation</keyword>
<dbReference type="GO" id="GO:0051028">
    <property type="term" value="P:mRNA transport"/>
    <property type="evidence" value="ECO:0007669"/>
    <property type="project" value="UniProtKB-UniRule"/>
</dbReference>
<dbReference type="PIRSF" id="PIRSF038119">
    <property type="entry name" value="Nucleoporin_NUP53"/>
    <property type="match status" value="1"/>
</dbReference>
<evidence type="ECO:0000256" key="10">
    <source>
        <dbReference type="SAM" id="MobiDB-lite"/>
    </source>
</evidence>
<organism evidence="12 13">
    <name type="scientific">Batillaria attramentaria</name>
    <dbReference type="NCBI Taxonomy" id="370345"/>
    <lineage>
        <taxon>Eukaryota</taxon>
        <taxon>Metazoa</taxon>
        <taxon>Spiralia</taxon>
        <taxon>Lophotrochozoa</taxon>
        <taxon>Mollusca</taxon>
        <taxon>Gastropoda</taxon>
        <taxon>Caenogastropoda</taxon>
        <taxon>Sorbeoconcha</taxon>
        <taxon>Cerithioidea</taxon>
        <taxon>Batillariidae</taxon>
        <taxon>Batillaria</taxon>
    </lineage>
</organism>
<dbReference type="Proteomes" id="UP001519460">
    <property type="component" value="Unassembled WGS sequence"/>
</dbReference>
<feature type="domain" description="RRM Nup35-type" evidence="11">
    <location>
        <begin position="204"/>
        <end position="284"/>
    </location>
</feature>
<keyword evidence="4 9" id="KW-0509">mRNA transport</keyword>
<evidence type="ECO:0000313" key="13">
    <source>
        <dbReference type="Proteomes" id="UP001519460"/>
    </source>
</evidence>
<evidence type="ECO:0000256" key="6">
    <source>
        <dbReference type="ARBA" id="ARBA00023010"/>
    </source>
</evidence>
<evidence type="ECO:0000256" key="5">
    <source>
        <dbReference type="ARBA" id="ARBA00022927"/>
    </source>
</evidence>
<sequence>MTTSPPALGHGHGSQSQFLPGYLLGDHAPHGMASPKLWSASNLSPGHRPGSGSVITHHTPTAATGALSSRQMRSWGFAVFRIDLQHFALITTSKSVGQLKDMRGGRSLSRAESVKGRSGGPPVRGMMSQSFSEPAFVMASPGQVRTPVSATSRVASPGPPTSGLLGTPGVTRDMSFNQSGVIPTSPSQLDPFYTQGEALKSDDILDETWVTIFGFPPGATSFMIQQFSQYGNILRHVPSAEGNWMHVHYQSKLQAKKALSKNGKVFGGRMMIGVLPCIDKSIMEEKENSEFGTTPVTPQMAGALDPSAVRSPATPIRPLTAAYAAARSEYEVLKNKQTPRKDNSIVSKVKEYMFGW</sequence>
<dbReference type="PROSITE" id="PS51472">
    <property type="entry name" value="RRM_NUP35"/>
    <property type="match status" value="1"/>
</dbReference>
<evidence type="ECO:0000256" key="2">
    <source>
        <dbReference type="ARBA" id="ARBA00009454"/>
    </source>
</evidence>
<dbReference type="AlphaFoldDB" id="A0ABD0JY06"/>
<evidence type="ECO:0000256" key="4">
    <source>
        <dbReference type="ARBA" id="ARBA00022816"/>
    </source>
</evidence>
<reference evidence="12 13" key="1">
    <citation type="journal article" date="2023" name="Sci. Data">
        <title>Genome assembly of the Korean intertidal mud-creeper Batillaria attramentaria.</title>
        <authorList>
            <person name="Patra A.K."/>
            <person name="Ho P.T."/>
            <person name="Jun S."/>
            <person name="Lee S.J."/>
            <person name="Kim Y."/>
            <person name="Won Y.J."/>
        </authorList>
    </citation>
    <scope>NUCLEOTIDE SEQUENCE [LARGE SCALE GENOMIC DNA]</scope>
    <source>
        <strain evidence="12">Wonlab-2016</strain>
    </source>
</reference>
<name>A0ABD0JY06_9CAEN</name>
<dbReference type="InterPro" id="IPR007846">
    <property type="entry name" value="RRM_NUP35_dom"/>
</dbReference>
<gene>
    <name evidence="12" type="ORF">BaRGS_00028958</name>
</gene>
<evidence type="ECO:0000256" key="1">
    <source>
        <dbReference type="ARBA" id="ARBA00004567"/>
    </source>
</evidence>
<comment type="function">
    <text evidence="9">Functions as a component of the nuclear pore complex (NPC).</text>
</comment>
<dbReference type="Gene3D" id="3.30.70.330">
    <property type="match status" value="1"/>
</dbReference>
<dbReference type="FunFam" id="3.30.70.330:FF:000095">
    <property type="entry name" value="Putative Nucleoporin NUP53"/>
    <property type="match status" value="1"/>
</dbReference>
<comment type="subcellular location">
    <subcellularLocation>
        <location evidence="1 9">Nucleus</location>
        <location evidence="1 9">Nuclear pore complex</location>
    </subcellularLocation>
</comment>
<keyword evidence="7 9" id="KW-0906">Nuclear pore complex</keyword>
<dbReference type="PANTHER" id="PTHR21527">
    <property type="entry name" value="NUCLEOPORIN NUP35"/>
    <property type="match status" value="1"/>
</dbReference>
<accession>A0ABD0JY06</accession>
<evidence type="ECO:0000256" key="9">
    <source>
        <dbReference type="PIRNR" id="PIRNR038119"/>
    </source>
</evidence>
<dbReference type="InterPro" id="IPR012677">
    <property type="entry name" value="Nucleotide-bd_a/b_plait_sf"/>
</dbReference>
<keyword evidence="5 9" id="KW-0653">Protein transport</keyword>
<comment type="similarity">
    <text evidence="2 9">Belongs to the Nup35 family.</text>
</comment>
<evidence type="ECO:0000256" key="7">
    <source>
        <dbReference type="ARBA" id="ARBA00023132"/>
    </source>
</evidence>
<keyword evidence="8 9" id="KW-0539">Nucleus</keyword>
<proteinExistence type="inferred from homology"/>
<dbReference type="EMBL" id="JACVVK020000295">
    <property type="protein sequence ID" value="KAK7479778.1"/>
    <property type="molecule type" value="Genomic_DNA"/>
</dbReference>
<dbReference type="PANTHER" id="PTHR21527:SF6">
    <property type="entry name" value="NUCLEOPORIN NUP35"/>
    <property type="match status" value="1"/>
</dbReference>
<evidence type="ECO:0000256" key="3">
    <source>
        <dbReference type="ARBA" id="ARBA00022448"/>
    </source>
</evidence>
<dbReference type="GO" id="GO:0005643">
    <property type="term" value="C:nuclear pore"/>
    <property type="evidence" value="ECO:0007669"/>
    <property type="project" value="UniProtKB-SubCell"/>
</dbReference>
<feature type="region of interest" description="Disordered" evidence="10">
    <location>
        <begin position="101"/>
        <end position="124"/>
    </location>
</feature>
<protein>
    <recommendedName>
        <fullName evidence="9">Nucleoporin NUP53</fullName>
    </recommendedName>
</protein>
<dbReference type="SUPFAM" id="SSF54928">
    <property type="entry name" value="RNA-binding domain, RBD"/>
    <property type="match status" value="1"/>
</dbReference>
<dbReference type="Pfam" id="PF05172">
    <property type="entry name" value="RRM_Nup35"/>
    <property type="match status" value="1"/>
</dbReference>
<evidence type="ECO:0000313" key="12">
    <source>
        <dbReference type="EMBL" id="KAK7479778.1"/>
    </source>
</evidence>
<dbReference type="CDD" id="cd12722">
    <property type="entry name" value="RRM_Nup53"/>
    <property type="match status" value="1"/>
</dbReference>
<comment type="caution">
    <text evidence="12">The sequence shown here is derived from an EMBL/GenBank/DDBJ whole genome shotgun (WGS) entry which is preliminary data.</text>
</comment>
<dbReference type="GO" id="GO:0015031">
    <property type="term" value="P:protein transport"/>
    <property type="evidence" value="ECO:0007669"/>
    <property type="project" value="UniProtKB-KW"/>
</dbReference>
<dbReference type="InterPro" id="IPR035979">
    <property type="entry name" value="RBD_domain_sf"/>
</dbReference>
<keyword evidence="13" id="KW-1185">Reference proteome</keyword>